<evidence type="ECO:0000313" key="2">
    <source>
        <dbReference type="Proteomes" id="UP000782880"/>
    </source>
</evidence>
<protein>
    <submittedName>
        <fullName evidence="1">DUF523 domain-containing protein</fullName>
    </submittedName>
</protein>
<dbReference type="PANTHER" id="PTHR30087:SF1">
    <property type="entry name" value="HYPOTHETICAL CYTOSOLIC PROTEIN"/>
    <property type="match status" value="1"/>
</dbReference>
<comment type="caution">
    <text evidence="1">The sequence shown here is derived from an EMBL/GenBank/DDBJ whole genome shotgun (WGS) entry which is preliminary data.</text>
</comment>
<accession>A0A921LN84</accession>
<proteinExistence type="predicted"/>
<dbReference type="PANTHER" id="PTHR30087">
    <property type="entry name" value="INNER MEMBRANE PROTEIN"/>
    <property type="match status" value="1"/>
</dbReference>
<reference evidence="1" key="2">
    <citation type="submission" date="2021-09" db="EMBL/GenBank/DDBJ databases">
        <authorList>
            <person name="Gilroy R."/>
        </authorList>
    </citation>
    <scope>NUCLEOTIDE SEQUENCE</scope>
    <source>
        <strain evidence="1">ChiBcec21-2208</strain>
    </source>
</reference>
<gene>
    <name evidence="1" type="ORF">K8V20_01735</name>
</gene>
<dbReference type="AlphaFoldDB" id="A0A921LN84"/>
<dbReference type="Proteomes" id="UP000782880">
    <property type="component" value="Unassembled WGS sequence"/>
</dbReference>
<name>A0A921LN84_9FIRM</name>
<evidence type="ECO:0000313" key="1">
    <source>
        <dbReference type="EMBL" id="HJG27355.1"/>
    </source>
</evidence>
<sequence>MRVLVSACLLGENCKYNGKNNRNEELLRRLQKHEVIPVCPEMLSGLGTPRPCVELRDGVAYNQYGENVDAAFHTGVERALAQIEGQQIDLVVLQSRSPTCGVRQIYDGTFSRRLIDGQGMLAAALQARGYRLVDVEEIDSIPEL</sequence>
<dbReference type="Pfam" id="PF04463">
    <property type="entry name" value="2-thiour_desulf"/>
    <property type="match status" value="1"/>
</dbReference>
<reference evidence="1" key="1">
    <citation type="journal article" date="2021" name="PeerJ">
        <title>Extensive microbial diversity within the chicken gut microbiome revealed by metagenomics and culture.</title>
        <authorList>
            <person name="Gilroy R."/>
            <person name="Ravi A."/>
            <person name="Getino M."/>
            <person name="Pursley I."/>
            <person name="Horton D.L."/>
            <person name="Alikhan N.F."/>
            <person name="Baker D."/>
            <person name="Gharbi K."/>
            <person name="Hall N."/>
            <person name="Watson M."/>
            <person name="Adriaenssens E.M."/>
            <person name="Foster-Nyarko E."/>
            <person name="Jarju S."/>
            <person name="Secka A."/>
            <person name="Antonio M."/>
            <person name="Oren A."/>
            <person name="Chaudhuri R.R."/>
            <person name="La Ragione R."/>
            <person name="Hildebrand F."/>
            <person name="Pallen M.J."/>
        </authorList>
    </citation>
    <scope>NUCLEOTIDE SEQUENCE</scope>
    <source>
        <strain evidence="1">ChiBcec21-2208</strain>
    </source>
</reference>
<organism evidence="1 2">
    <name type="scientific">Subdoligranulum variabile</name>
    <dbReference type="NCBI Taxonomy" id="214851"/>
    <lineage>
        <taxon>Bacteria</taxon>
        <taxon>Bacillati</taxon>
        <taxon>Bacillota</taxon>
        <taxon>Clostridia</taxon>
        <taxon>Eubacteriales</taxon>
        <taxon>Oscillospiraceae</taxon>
        <taxon>Subdoligranulum</taxon>
    </lineage>
</organism>
<dbReference type="EMBL" id="DYVE01000051">
    <property type="protein sequence ID" value="HJG27355.1"/>
    <property type="molecule type" value="Genomic_DNA"/>
</dbReference>
<dbReference type="InterPro" id="IPR007553">
    <property type="entry name" value="2-thiour_desulf"/>
</dbReference>